<comment type="similarity">
    <text evidence="1 5">Belongs to the peptidase S41A family.</text>
</comment>
<dbReference type="CDD" id="cd06782">
    <property type="entry name" value="cpPDZ_CPP-like"/>
    <property type="match status" value="1"/>
</dbReference>
<sequence length="466" mass="51065">MKKRFLAIILIIVLAISGAVSADTYDYKETISTVESLMEIIKSDYYKDVDETTLIRGAIDGMFKTLDPHSTYMDAEEFKELMNFASGEYGSIGVLIEKRDGNITVVAPIADTPAEEAGLDTGDIIVSVDGTNIKDYTLGKAASLIKGDPGTRVKLGIIKAGTSDVVYIELTRALIKVESVKRETPFDRKSEDEIKDSRIGYIRLTEFSENTYDDFKDAIEEFKAQGKKGLIIDLRNNPGGLLSSVVEICEEIIPEGPIVHIDAKGEENDETYSSTLKNPPFKIAVIVNGGSASAAEILTGAVKDSKVGVVVGTKTYGKGTVQNVMYLTNGGGIKMTIAEYLTRNRINIDGKGIEPDVKVELPDSEDLAPVKMDRDITLGTVGLDVYGIQQRLKNMGYQMSTDGVMNQATLNAINKFLKDNKLPEVKVLTKDAQKKILEIYSKDITKYIKDTQLEAAVTELQKLLKN</sequence>
<dbReference type="Pfam" id="PF22694">
    <property type="entry name" value="CtpB_N-like"/>
    <property type="match status" value="1"/>
</dbReference>
<evidence type="ECO:0000256" key="1">
    <source>
        <dbReference type="ARBA" id="ARBA00009179"/>
    </source>
</evidence>
<dbReference type="Gene3D" id="1.10.101.10">
    <property type="entry name" value="PGBD-like superfamily/PGBD"/>
    <property type="match status" value="1"/>
</dbReference>
<evidence type="ECO:0000259" key="7">
    <source>
        <dbReference type="PROSITE" id="PS50106"/>
    </source>
</evidence>
<keyword evidence="2 5" id="KW-0645">Protease</keyword>
<dbReference type="InterPro" id="IPR036365">
    <property type="entry name" value="PGBD-like_sf"/>
</dbReference>
<accession>A0A1M6BWB0</accession>
<dbReference type="InterPro" id="IPR029045">
    <property type="entry name" value="ClpP/crotonase-like_dom_sf"/>
</dbReference>
<dbReference type="InterPro" id="IPR036034">
    <property type="entry name" value="PDZ_sf"/>
</dbReference>
<reference evidence="8 9" key="1">
    <citation type="submission" date="2016-11" db="EMBL/GenBank/DDBJ databases">
        <authorList>
            <person name="Jaros S."/>
            <person name="Januszkiewicz K."/>
            <person name="Wedrychowicz H."/>
        </authorList>
    </citation>
    <scope>NUCLEOTIDE SEQUENCE [LARGE SCALE GENOMIC DNA]</scope>
    <source>
        <strain evidence="8 9">DSM 19022</strain>
    </source>
</reference>
<dbReference type="STRING" id="1122184.SAMN02745176_00564"/>
<dbReference type="GO" id="GO:0008236">
    <property type="term" value="F:serine-type peptidase activity"/>
    <property type="evidence" value="ECO:0007669"/>
    <property type="project" value="UniProtKB-KW"/>
</dbReference>
<dbReference type="PANTHER" id="PTHR32060">
    <property type="entry name" value="TAIL-SPECIFIC PROTEASE"/>
    <property type="match status" value="1"/>
</dbReference>
<organism evidence="8 9">
    <name type="scientific">Lutispora thermophila DSM 19022</name>
    <dbReference type="NCBI Taxonomy" id="1122184"/>
    <lineage>
        <taxon>Bacteria</taxon>
        <taxon>Bacillati</taxon>
        <taxon>Bacillota</taxon>
        <taxon>Clostridia</taxon>
        <taxon>Lutisporales</taxon>
        <taxon>Lutisporaceae</taxon>
        <taxon>Lutispora</taxon>
    </lineage>
</organism>
<dbReference type="EMBL" id="FQZS01000004">
    <property type="protein sequence ID" value="SHI52913.1"/>
    <property type="molecule type" value="Genomic_DNA"/>
</dbReference>
<feature type="domain" description="PDZ" evidence="7">
    <location>
        <begin position="81"/>
        <end position="146"/>
    </location>
</feature>
<dbReference type="InterPro" id="IPR055210">
    <property type="entry name" value="CtpA/B_N"/>
</dbReference>
<dbReference type="FunFam" id="2.30.42.10:FF:000063">
    <property type="entry name" value="Peptidase, S41 family"/>
    <property type="match status" value="1"/>
</dbReference>
<dbReference type="InterPro" id="IPR005151">
    <property type="entry name" value="Tail-specific_protease"/>
</dbReference>
<dbReference type="Pfam" id="PF03572">
    <property type="entry name" value="Peptidase_S41"/>
    <property type="match status" value="1"/>
</dbReference>
<feature type="chain" id="PRO_5012364355" evidence="6">
    <location>
        <begin position="23"/>
        <end position="466"/>
    </location>
</feature>
<dbReference type="InterPro" id="IPR004447">
    <property type="entry name" value="Peptidase_S41A"/>
</dbReference>
<keyword evidence="3 5" id="KW-0378">Hydrolase</keyword>
<gene>
    <name evidence="8" type="ORF">SAMN02745176_00564</name>
</gene>
<protein>
    <submittedName>
        <fullName evidence="8">Carboxyl-terminal processing protease</fullName>
    </submittedName>
</protein>
<dbReference type="OrthoDB" id="9812068at2"/>
<dbReference type="SUPFAM" id="SSF50156">
    <property type="entry name" value="PDZ domain-like"/>
    <property type="match status" value="1"/>
</dbReference>
<feature type="signal peptide" evidence="6">
    <location>
        <begin position="1"/>
        <end position="22"/>
    </location>
</feature>
<evidence type="ECO:0000313" key="9">
    <source>
        <dbReference type="Proteomes" id="UP000184442"/>
    </source>
</evidence>
<keyword evidence="4 5" id="KW-0720">Serine protease</keyword>
<dbReference type="Proteomes" id="UP000184442">
    <property type="component" value="Unassembled WGS sequence"/>
</dbReference>
<dbReference type="PANTHER" id="PTHR32060:SF30">
    <property type="entry name" value="CARBOXY-TERMINAL PROCESSING PROTEASE CTPA"/>
    <property type="match status" value="1"/>
</dbReference>
<name>A0A1M6BWB0_9FIRM</name>
<proteinExistence type="inferred from homology"/>
<dbReference type="CDD" id="cd07560">
    <property type="entry name" value="Peptidase_S41_CPP"/>
    <property type="match status" value="1"/>
</dbReference>
<dbReference type="SMART" id="SM00245">
    <property type="entry name" value="TSPc"/>
    <property type="match status" value="1"/>
</dbReference>
<keyword evidence="9" id="KW-1185">Reference proteome</keyword>
<dbReference type="PROSITE" id="PS50106">
    <property type="entry name" value="PDZ"/>
    <property type="match status" value="1"/>
</dbReference>
<dbReference type="GO" id="GO:0006508">
    <property type="term" value="P:proteolysis"/>
    <property type="evidence" value="ECO:0007669"/>
    <property type="project" value="UniProtKB-KW"/>
</dbReference>
<dbReference type="SUPFAM" id="SSF47090">
    <property type="entry name" value="PGBD-like"/>
    <property type="match status" value="1"/>
</dbReference>
<dbReference type="NCBIfam" id="TIGR00225">
    <property type="entry name" value="prc"/>
    <property type="match status" value="1"/>
</dbReference>
<evidence type="ECO:0000256" key="3">
    <source>
        <dbReference type="ARBA" id="ARBA00022801"/>
    </source>
</evidence>
<dbReference type="RefSeq" id="WP_073024303.1">
    <property type="nucleotide sequence ID" value="NZ_FQZS01000004.1"/>
</dbReference>
<dbReference type="Gene3D" id="2.30.42.10">
    <property type="match status" value="1"/>
</dbReference>
<dbReference type="Pfam" id="PF17820">
    <property type="entry name" value="PDZ_6"/>
    <property type="match status" value="1"/>
</dbReference>
<dbReference type="InterPro" id="IPR001478">
    <property type="entry name" value="PDZ"/>
</dbReference>
<dbReference type="AlphaFoldDB" id="A0A1M6BWB0"/>
<evidence type="ECO:0000256" key="4">
    <source>
        <dbReference type="ARBA" id="ARBA00022825"/>
    </source>
</evidence>
<dbReference type="InterPro" id="IPR036366">
    <property type="entry name" value="PGBDSf"/>
</dbReference>
<evidence type="ECO:0000256" key="2">
    <source>
        <dbReference type="ARBA" id="ARBA00022670"/>
    </source>
</evidence>
<evidence type="ECO:0000256" key="5">
    <source>
        <dbReference type="RuleBase" id="RU004404"/>
    </source>
</evidence>
<dbReference type="GO" id="GO:0007165">
    <property type="term" value="P:signal transduction"/>
    <property type="evidence" value="ECO:0007669"/>
    <property type="project" value="TreeGrafter"/>
</dbReference>
<dbReference type="Gene3D" id="3.30.750.44">
    <property type="match status" value="1"/>
</dbReference>
<evidence type="ECO:0000313" key="8">
    <source>
        <dbReference type="EMBL" id="SHI52913.1"/>
    </source>
</evidence>
<dbReference type="GO" id="GO:0004175">
    <property type="term" value="F:endopeptidase activity"/>
    <property type="evidence" value="ECO:0007669"/>
    <property type="project" value="TreeGrafter"/>
</dbReference>
<dbReference type="GO" id="GO:0030288">
    <property type="term" value="C:outer membrane-bounded periplasmic space"/>
    <property type="evidence" value="ECO:0007669"/>
    <property type="project" value="TreeGrafter"/>
</dbReference>
<dbReference type="InterPro" id="IPR041489">
    <property type="entry name" value="PDZ_6"/>
</dbReference>
<dbReference type="SUPFAM" id="SSF52096">
    <property type="entry name" value="ClpP/crotonase"/>
    <property type="match status" value="1"/>
</dbReference>
<dbReference type="SMART" id="SM00228">
    <property type="entry name" value="PDZ"/>
    <property type="match status" value="1"/>
</dbReference>
<keyword evidence="6" id="KW-0732">Signal</keyword>
<evidence type="ECO:0000256" key="6">
    <source>
        <dbReference type="SAM" id="SignalP"/>
    </source>
</evidence>
<dbReference type="Gene3D" id="3.90.226.10">
    <property type="entry name" value="2-enoyl-CoA Hydratase, Chain A, domain 1"/>
    <property type="match status" value="1"/>
</dbReference>